<sequence length="136" mass="14447">MPLAIWLVAQRAAGLRSRADHDAARGSYEAVLPIVRAAGARIGEAIRGLRLGRVSLADEEFRAVREDIVAALSQFRALSPVWNEADALPALGDLEYAAGNIPAAAARYLESEEAFLRIGNAVNAAKSRALREALAG</sequence>
<evidence type="ECO:0008006" key="3">
    <source>
        <dbReference type="Google" id="ProtNLM"/>
    </source>
</evidence>
<name>A0ABM7Y840_9PROT</name>
<proteinExistence type="predicted"/>
<dbReference type="RefSeq" id="WP_244408333.1">
    <property type="nucleotide sequence ID" value="NZ_AP025637.1"/>
</dbReference>
<protein>
    <recommendedName>
        <fullName evidence="3">LemA family protein</fullName>
    </recommendedName>
</protein>
<dbReference type="Proteomes" id="UP000831327">
    <property type="component" value="Chromosome"/>
</dbReference>
<keyword evidence="2" id="KW-1185">Reference proteome</keyword>
<dbReference type="Gene3D" id="1.25.40.10">
    <property type="entry name" value="Tetratricopeptide repeat domain"/>
    <property type="match status" value="1"/>
</dbReference>
<organism evidence="1 2">
    <name type="scientific">Roseomonas fluvialis</name>
    <dbReference type="NCBI Taxonomy" id="1750527"/>
    <lineage>
        <taxon>Bacteria</taxon>
        <taxon>Pseudomonadati</taxon>
        <taxon>Pseudomonadota</taxon>
        <taxon>Alphaproteobacteria</taxon>
        <taxon>Acetobacterales</taxon>
        <taxon>Roseomonadaceae</taxon>
        <taxon>Roseomonas</taxon>
    </lineage>
</organism>
<evidence type="ECO:0000313" key="1">
    <source>
        <dbReference type="EMBL" id="BDG74142.1"/>
    </source>
</evidence>
<gene>
    <name evidence="1" type="ORF">Rmf_40710</name>
</gene>
<reference evidence="1 2" key="1">
    <citation type="journal article" date="2016" name="Microbes Environ.">
        <title>Phylogenetically diverse aerobic anoxygenic phototrophic bacteria isolated from epilithic biofilms in Tama river, Japan.</title>
        <authorList>
            <person name="Hirose S."/>
            <person name="Matsuura K."/>
            <person name="Haruta S."/>
        </authorList>
    </citation>
    <scope>NUCLEOTIDE SEQUENCE [LARGE SCALE GENOMIC DNA]</scope>
    <source>
        <strain evidence="1 2">S08</strain>
    </source>
</reference>
<accession>A0ABM7Y840</accession>
<evidence type="ECO:0000313" key="2">
    <source>
        <dbReference type="Proteomes" id="UP000831327"/>
    </source>
</evidence>
<dbReference type="EMBL" id="AP025637">
    <property type="protein sequence ID" value="BDG74142.1"/>
    <property type="molecule type" value="Genomic_DNA"/>
</dbReference>
<dbReference type="InterPro" id="IPR011990">
    <property type="entry name" value="TPR-like_helical_dom_sf"/>
</dbReference>